<dbReference type="Gene3D" id="3.30.160.60">
    <property type="entry name" value="Classic Zinc Finger"/>
    <property type="match status" value="3"/>
</dbReference>
<dbReference type="PROSITE" id="PS50157">
    <property type="entry name" value="ZINC_FINGER_C2H2_2"/>
    <property type="match status" value="3"/>
</dbReference>
<feature type="domain" description="BTB" evidence="13">
    <location>
        <begin position="49"/>
        <end position="107"/>
    </location>
</feature>
<accession>A0A8T3DNH1</accession>
<dbReference type="InterPro" id="IPR050457">
    <property type="entry name" value="ZnFinger_BTB_dom_contain"/>
</dbReference>
<name>A0A8T3DNH1_9TELE</name>
<evidence type="ECO:0000313" key="16">
    <source>
        <dbReference type="Proteomes" id="UP000829720"/>
    </source>
</evidence>
<evidence type="ECO:0000256" key="12">
    <source>
        <dbReference type="SAM" id="MobiDB-lite"/>
    </source>
</evidence>
<keyword evidence="4" id="KW-0677">Repeat</keyword>
<dbReference type="PANTHER" id="PTHR46105:SF27">
    <property type="entry name" value="TRANSCRIPTIONAL REGULATOR KAISO"/>
    <property type="match status" value="1"/>
</dbReference>
<dbReference type="InterPro" id="IPR036236">
    <property type="entry name" value="Znf_C2H2_sf"/>
</dbReference>
<dbReference type="InterPro" id="IPR013087">
    <property type="entry name" value="Znf_C2H2_type"/>
</dbReference>
<feature type="domain" description="C2H2-type" evidence="14">
    <location>
        <begin position="497"/>
        <end position="524"/>
    </location>
</feature>
<sequence>MDNRKLACKGTKLGFAGMSSLKLISASDALYSGSLLKSINEQRNFGLFCDVTVIINDRKFRAHRNILSGSSTYFHQLLSTSGQVIELDFVRAEIFEVILNYIYSCKIIRVRSDLLDELIKAGQALGVKFIANLGVPLSQVKGLPGSSKGTGEGNVKNENEQGKNDLGGKEAGSGCISFTNEAFSVSAEEFYQADGCDDQAQGDVLFVSKQESKNTEDSSSSSSHSRSSAVIDLDGSSVEEKESKEKESKEKKIVSPEPHAALKKDEDGDIATQKDTPSDKNLDGVKPSLHNSTSEAHPDSRSLPASMGDPDASVSIPRSPVYPPSLCNTQATPMQTNCSSAKSINSSLPKENKDVPGGQKTEMTVLEKAPTQPVDFKTKLLEMGSPGSTKNGARLSSPQNTGLKKTITLDKASEIDSLSTGCKVYANIGENTYDIVPVKEDPGEGDSKASRVRKSQVPPSFSPDMSLHSPRGASSKKKAKVEQDDHYELIMDGKTFYVCIVCKRPYVCLTSLRRHFNTHSWEKKYPCHFCDKVFALAEYRTKHEVYHTGERRYQCLLCNEFFINYQLLSSHCKQVHNQDPSGRKEKDDTNNNLYRLLPCKTLQFKPYSYVTDGSGGIPIINEEGLVYHVDPSKGPMGGQGPPHPSNQGKPVNWDDIFAEPGPRAHPEPEAPTQRPETNADPTKGSSEFEIGRPQTY</sequence>
<evidence type="ECO:0000256" key="10">
    <source>
        <dbReference type="ARBA" id="ARBA00023242"/>
    </source>
</evidence>
<dbReference type="PROSITE" id="PS00028">
    <property type="entry name" value="ZINC_FINGER_C2H2_1"/>
    <property type="match status" value="3"/>
</dbReference>
<keyword evidence="5 11" id="KW-0863">Zinc-finger</keyword>
<evidence type="ECO:0000256" key="3">
    <source>
        <dbReference type="ARBA" id="ARBA00022723"/>
    </source>
</evidence>
<dbReference type="PROSITE" id="PS50097">
    <property type="entry name" value="BTB"/>
    <property type="match status" value="1"/>
</dbReference>
<proteinExistence type="predicted"/>
<feature type="compositionally biased region" description="Low complexity" evidence="12">
    <location>
        <begin position="218"/>
        <end position="228"/>
    </location>
</feature>
<reference evidence="15" key="1">
    <citation type="submission" date="2021-01" db="EMBL/GenBank/DDBJ databases">
        <authorList>
            <person name="Zahm M."/>
            <person name="Roques C."/>
            <person name="Cabau C."/>
            <person name="Klopp C."/>
            <person name="Donnadieu C."/>
            <person name="Jouanno E."/>
            <person name="Lampietro C."/>
            <person name="Louis A."/>
            <person name="Herpin A."/>
            <person name="Echchiki A."/>
            <person name="Berthelot C."/>
            <person name="Parey E."/>
            <person name="Roest-Crollius H."/>
            <person name="Braasch I."/>
            <person name="Postlethwait J."/>
            <person name="Bobe J."/>
            <person name="Montfort J."/>
            <person name="Bouchez O."/>
            <person name="Begum T."/>
            <person name="Mejri S."/>
            <person name="Adams A."/>
            <person name="Chen W.-J."/>
            <person name="Guiguen Y."/>
        </authorList>
    </citation>
    <scope>NUCLEOTIDE SEQUENCE</scope>
    <source>
        <tissue evidence="15">Blood</tissue>
    </source>
</reference>
<feature type="region of interest" description="Disordered" evidence="12">
    <location>
        <begin position="210"/>
        <end position="364"/>
    </location>
</feature>
<feature type="compositionally biased region" description="Basic and acidic residues" evidence="12">
    <location>
        <begin position="238"/>
        <end position="266"/>
    </location>
</feature>
<evidence type="ECO:0008006" key="17">
    <source>
        <dbReference type="Google" id="ProtNLM"/>
    </source>
</evidence>
<comment type="caution">
    <text evidence="15">The sequence shown here is derived from an EMBL/GenBank/DDBJ whole genome shotgun (WGS) entry which is preliminary data.</text>
</comment>
<feature type="compositionally biased region" description="Basic and acidic residues" evidence="12">
    <location>
        <begin position="155"/>
        <end position="168"/>
    </location>
</feature>
<evidence type="ECO:0000256" key="5">
    <source>
        <dbReference type="ARBA" id="ARBA00022771"/>
    </source>
</evidence>
<feature type="compositionally biased region" description="Basic and acidic residues" evidence="12">
    <location>
        <begin position="437"/>
        <end position="449"/>
    </location>
</feature>
<keyword evidence="2" id="KW-0678">Repressor</keyword>
<dbReference type="FunFam" id="3.30.160.60:FF:000235">
    <property type="entry name" value="Zinc finger and BTB domain containing 38"/>
    <property type="match status" value="1"/>
</dbReference>
<dbReference type="InterPro" id="IPR000210">
    <property type="entry name" value="BTB/POZ_dom"/>
</dbReference>
<dbReference type="PANTHER" id="PTHR46105">
    <property type="entry name" value="AGAP004733-PA"/>
    <property type="match status" value="1"/>
</dbReference>
<feature type="compositionally biased region" description="Polar residues" evidence="12">
    <location>
        <begin position="326"/>
        <end position="349"/>
    </location>
</feature>
<dbReference type="GO" id="GO:0005634">
    <property type="term" value="C:nucleus"/>
    <property type="evidence" value="ECO:0007669"/>
    <property type="project" value="UniProtKB-SubCell"/>
</dbReference>
<evidence type="ECO:0000256" key="2">
    <source>
        <dbReference type="ARBA" id="ARBA00022491"/>
    </source>
</evidence>
<dbReference type="FunFam" id="3.30.160.60:FF:000749">
    <property type="entry name" value="Transcriptional regulator Kaiso"/>
    <property type="match status" value="1"/>
</dbReference>
<evidence type="ECO:0000256" key="8">
    <source>
        <dbReference type="ARBA" id="ARBA00023125"/>
    </source>
</evidence>
<keyword evidence="3" id="KW-0479">Metal-binding</keyword>
<dbReference type="GO" id="GO:0008270">
    <property type="term" value="F:zinc ion binding"/>
    <property type="evidence" value="ECO:0007669"/>
    <property type="project" value="UniProtKB-KW"/>
</dbReference>
<dbReference type="SUPFAM" id="SSF57667">
    <property type="entry name" value="beta-beta-alpha zinc fingers"/>
    <property type="match status" value="1"/>
</dbReference>
<evidence type="ECO:0000256" key="11">
    <source>
        <dbReference type="PROSITE-ProRule" id="PRU00042"/>
    </source>
</evidence>
<gene>
    <name evidence="15" type="ORF">AGOR_G00068880</name>
</gene>
<evidence type="ECO:0000259" key="14">
    <source>
        <dbReference type="PROSITE" id="PS50157"/>
    </source>
</evidence>
<dbReference type="SMART" id="SM00355">
    <property type="entry name" value="ZnF_C2H2"/>
    <property type="match status" value="3"/>
</dbReference>
<evidence type="ECO:0000256" key="6">
    <source>
        <dbReference type="ARBA" id="ARBA00022833"/>
    </source>
</evidence>
<dbReference type="Gene3D" id="3.30.710.10">
    <property type="entry name" value="Potassium Channel Kv1.1, Chain A"/>
    <property type="match status" value="1"/>
</dbReference>
<evidence type="ECO:0000259" key="13">
    <source>
        <dbReference type="PROSITE" id="PS50097"/>
    </source>
</evidence>
<dbReference type="InterPro" id="IPR011333">
    <property type="entry name" value="SKP1/BTB/POZ_sf"/>
</dbReference>
<dbReference type="OrthoDB" id="6359816at2759"/>
<organism evidence="15 16">
    <name type="scientific">Albula goreensis</name>
    <dbReference type="NCBI Taxonomy" id="1534307"/>
    <lineage>
        <taxon>Eukaryota</taxon>
        <taxon>Metazoa</taxon>
        <taxon>Chordata</taxon>
        <taxon>Craniata</taxon>
        <taxon>Vertebrata</taxon>
        <taxon>Euteleostomi</taxon>
        <taxon>Actinopterygii</taxon>
        <taxon>Neopterygii</taxon>
        <taxon>Teleostei</taxon>
        <taxon>Albuliformes</taxon>
        <taxon>Albulidae</taxon>
        <taxon>Albula</taxon>
    </lineage>
</organism>
<dbReference type="Proteomes" id="UP000829720">
    <property type="component" value="Unassembled WGS sequence"/>
</dbReference>
<feature type="region of interest" description="Disordered" evidence="12">
    <location>
        <begin position="144"/>
        <end position="169"/>
    </location>
</feature>
<keyword evidence="16" id="KW-1185">Reference proteome</keyword>
<feature type="compositionally biased region" description="Polar residues" evidence="12">
    <location>
        <begin position="674"/>
        <end position="685"/>
    </location>
</feature>
<comment type="subcellular location">
    <subcellularLocation>
        <location evidence="1">Nucleus</location>
    </subcellularLocation>
</comment>
<evidence type="ECO:0000256" key="4">
    <source>
        <dbReference type="ARBA" id="ARBA00022737"/>
    </source>
</evidence>
<keyword evidence="6" id="KW-0862">Zinc</keyword>
<dbReference type="EMBL" id="JAERUA010000006">
    <property type="protein sequence ID" value="KAI1898102.1"/>
    <property type="molecule type" value="Genomic_DNA"/>
</dbReference>
<keyword evidence="8" id="KW-0238">DNA-binding</keyword>
<dbReference type="GO" id="GO:0000981">
    <property type="term" value="F:DNA-binding transcription factor activity, RNA polymerase II-specific"/>
    <property type="evidence" value="ECO:0007669"/>
    <property type="project" value="TreeGrafter"/>
</dbReference>
<keyword evidence="10" id="KW-0539">Nucleus</keyword>
<feature type="region of interest" description="Disordered" evidence="12">
    <location>
        <begin position="628"/>
        <end position="696"/>
    </location>
</feature>
<feature type="domain" description="C2H2-type" evidence="14">
    <location>
        <begin position="553"/>
        <end position="581"/>
    </location>
</feature>
<feature type="domain" description="C2H2-type" evidence="14">
    <location>
        <begin position="525"/>
        <end position="552"/>
    </location>
</feature>
<keyword evidence="7" id="KW-0805">Transcription regulation</keyword>
<dbReference type="SUPFAM" id="SSF54695">
    <property type="entry name" value="POZ domain"/>
    <property type="match status" value="1"/>
</dbReference>
<evidence type="ECO:0000256" key="7">
    <source>
        <dbReference type="ARBA" id="ARBA00023015"/>
    </source>
</evidence>
<dbReference type="SMART" id="SM00225">
    <property type="entry name" value="BTB"/>
    <property type="match status" value="1"/>
</dbReference>
<feature type="region of interest" description="Disordered" evidence="12">
    <location>
        <begin position="435"/>
        <end position="480"/>
    </location>
</feature>
<evidence type="ECO:0000313" key="15">
    <source>
        <dbReference type="EMBL" id="KAI1898102.1"/>
    </source>
</evidence>
<evidence type="ECO:0000256" key="9">
    <source>
        <dbReference type="ARBA" id="ARBA00023163"/>
    </source>
</evidence>
<feature type="region of interest" description="Disordered" evidence="12">
    <location>
        <begin position="381"/>
        <end position="402"/>
    </location>
</feature>
<evidence type="ECO:0000256" key="1">
    <source>
        <dbReference type="ARBA" id="ARBA00004123"/>
    </source>
</evidence>
<feature type="compositionally biased region" description="Polar residues" evidence="12">
    <location>
        <begin position="386"/>
        <end position="402"/>
    </location>
</feature>
<protein>
    <recommendedName>
        <fullName evidence="17">Kaiso</fullName>
    </recommendedName>
</protein>
<keyword evidence="9" id="KW-0804">Transcription</keyword>
<dbReference type="GO" id="GO:0000978">
    <property type="term" value="F:RNA polymerase II cis-regulatory region sequence-specific DNA binding"/>
    <property type="evidence" value="ECO:0007669"/>
    <property type="project" value="TreeGrafter"/>
</dbReference>
<dbReference type="AlphaFoldDB" id="A0A8T3DNH1"/>
<dbReference type="Pfam" id="PF00651">
    <property type="entry name" value="BTB"/>
    <property type="match status" value="1"/>
</dbReference>